<feature type="compositionally biased region" description="Basic and acidic residues" evidence="14">
    <location>
        <begin position="413"/>
        <end position="422"/>
    </location>
</feature>
<keyword evidence="3" id="KW-0808">Transferase</keyword>
<dbReference type="Proteomes" id="UP000636800">
    <property type="component" value="Chromosome 11"/>
</dbReference>
<keyword evidence="5" id="KW-0732">Signal</keyword>
<keyword evidence="9 15" id="KW-1133">Transmembrane helix</keyword>
<keyword evidence="10 15" id="KW-0472">Membrane</keyword>
<dbReference type="SUPFAM" id="SSF56112">
    <property type="entry name" value="Protein kinase-like (PK-like)"/>
    <property type="match status" value="1"/>
</dbReference>
<dbReference type="InterPro" id="IPR017441">
    <property type="entry name" value="Protein_kinase_ATP_BS"/>
</dbReference>
<protein>
    <recommendedName>
        <fullName evidence="16">Protein kinase domain-containing protein</fullName>
    </recommendedName>
</protein>
<evidence type="ECO:0000256" key="4">
    <source>
        <dbReference type="ARBA" id="ARBA00022692"/>
    </source>
</evidence>
<dbReference type="GO" id="GO:0005886">
    <property type="term" value="C:plasma membrane"/>
    <property type="evidence" value="ECO:0007669"/>
    <property type="project" value="UniProtKB-ARBA"/>
</dbReference>
<dbReference type="AlphaFoldDB" id="A0A835PX46"/>
<gene>
    <name evidence="17" type="ORF">HPP92_021731</name>
</gene>
<comment type="caution">
    <text evidence="17">The sequence shown here is derived from an EMBL/GenBank/DDBJ whole genome shotgun (WGS) entry which is preliminary data.</text>
</comment>
<feature type="binding site" evidence="12">
    <location>
        <position position="165"/>
    </location>
    <ligand>
        <name>ATP</name>
        <dbReference type="ChEBI" id="CHEBI:30616"/>
    </ligand>
</feature>
<evidence type="ECO:0000256" key="3">
    <source>
        <dbReference type="ARBA" id="ARBA00022679"/>
    </source>
</evidence>
<keyword evidence="8 12" id="KW-0067">ATP-binding</keyword>
<dbReference type="GO" id="GO:0005524">
    <property type="term" value="F:ATP binding"/>
    <property type="evidence" value="ECO:0007669"/>
    <property type="project" value="UniProtKB-UniRule"/>
</dbReference>
<dbReference type="PROSITE" id="PS50011">
    <property type="entry name" value="PROTEIN_KINASE_DOM"/>
    <property type="match status" value="1"/>
</dbReference>
<dbReference type="PROSITE" id="PS00108">
    <property type="entry name" value="PROTEIN_KINASE_ST"/>
    <property type="match status" value="1"/>
</dbReference>
<comment type="subcellular location">
    <subcellularLocation>
        <location evidence="1">Membrane</location>
        <topology evidence="1">Single-pass membrane protein</topology>
    </subcellularLocation>
</comment>
<dbReference type="FunFam" id="3.30.200.20:FF:000162">
    <property type="entry name" value="Adenine nucleotide alpha hydrolase-like domain kinase"/>
    <property type="match status" value="1"/>
</dbReference>
<evidence type="ECO:0000256" key="8">
    <source>
        <dbReference type="ARBA" id="ARBA00022840"/>
    </source>
</evidence>
<name>A0A835PX46_VANPL</name>
<dbReference type="CDD" id="cd14066">
    <property type="entry name" value="STKc_IRAK"/>
    <property type="match status" value="1"/>
</dbReference>
<evidence type="ECO:0000256" key="14">
    <source>
        <dbReference type="SAM" id="MobiDB-lite"/>
    </source>
</evidence>
<dbReference type="PANTHER" id="PTHR46008">
    <property type="entry name" value="LEAF RUST 10 DISEASE-RESISTANCE LOCUS RECEPTOR-LIKE PROTEIN KINASE-LIKE 1.4"/>
    <property type="match status" value="1"/>
</dbReference>
<evidence type="ECO:0000256" key="7">
    <source>
        <dbReference type="ARBA" id="ARBA00022777"/>
    </source>
</evidence>
<dbReference type="EMBL" id="JADCNL010000011">
    <property type="protein sequence ID" value="KAG0461434.1"/>
    <property type="molecule type" value="Genomic_DNA"/>
</dbReference>
<dbReference type="PROSITE" id="PS00107">
    <property type="entry name" value="PROTEIN_KINASE_ATP"/>
    <property type="match status" value="1"/>
</dbReference>
<dbReference type="SMART" id="SM00220">
    <property type="entry name" value="S_TKc"/>
    <property type="match status" value="1"/>
</dbReference>
<dbReference type="PANTHER" id="PTHR46008:SF2">
    <property type="entry name" value="LEAF RUST 10 DISEASE-RESISTANCE LOCUS RECEPTOR-LIKE PROTEIN KINASE-LIKE 1.4"/>
    <property type="match status" value="1"/>
</dbReference>
<evidence type="ECO:0000313" key="17">
    <source>
        <dbReference type="EMBL" id="KAG0461434.1"/>
    </source>
</evidence>
<feature type="domain" description="Protein kinase" evidence="16">
    <location>
        <begin position="137"/>
        <end position="414"/>
    </location>
</feature>
<feature type="region of interest" description="Disordered" evidence="14">
    <location>
        <begin position="413"/>
        <end position="470"/>
    </location>
</feature>
<evidence type="ECO:0000259" key="16">
    <source>
        <dbReference type="PROSITE" id="PS50011"/>
    </source>
</evidence>
<comment type="similarity">
    <text evidence="13">Belongs to the protein kinase superfamily.</text>
</comment>
<dbReference type="InterPro" id="IPR011009">
    <property type="entry name" value="Kinase-like_dom_sf"/>
</dbReference>
<evidence type="ECO:0000256" key="6">
    <source>
        <dbReference type="ARBA" id="ARBA00022741"/>
    </source>
</evidence>
<keyword evidence="6 12" id="KW-0547">Nucleotide-binding</keyword>
<evidence type="ECO:0000256" key="1">
    <source>
        <dbReference type="ARBA" id="ARBA00004167"/>
    </source>
</evidence>
<dbReference type="InterPro" id="IPR008271">
    <property type="entry name" value="Ser/Thr_kinase_AS"/>
</dbReference>
<dbReference type="FunFam" id="1.10.510.10:FF:000161">
    <property type="entry name" value="Wall-associated receptor kinase-like 20"/>
    <property type="match status" value="1"/>
</dbReference>
<evidence type="ECO:0000256" key="15">
    <source>
        <dbReference type="SAM" id="Phobius"/>
    </source>
</evidence>
<evidence type="ECO:0000256" key="2">
    <source>
        <dbReference type="ARBA" id="ARBA00022527"/>
    </source>
</evidence>
<reference evidence="17 18" key="1">
    <citation type="journal article" date="2020" name="Nat. Food">
        <title>A phased Vanilla planifolia genome enables genetic improvement of flavour and production.</title>
        <authorList>
            <person name="Hasing T."/>
            <person name="Tang H."/>
            <person name="Brym M."/>
            <person name="Khazi F."/>
            <person name="Huang T."/>
            <person name="Chambers A.H."/>
        </authorList>
    </citation>
    <scope>NUCLEOTIDE SEQUENCE [LARGE SCALE GENOMIC DNA]</scope>
    <source>
        <tissue evidence="17">Leaf</tissue>
    </source>
</reference>
<accession>A0A835PX46</accession>
<sequence>MGFDLTWRAGKEWCKGCLDAGGLCGYNSINASQPTCFCPNNTGNCPYEKGMIETSEGISHNGLIIGLGTAGGLSFVLLCSLCVLLYCRWRRRRNSISKLPDRSNSSVMSSISDPELSSILYPSIFSYDELYTATNGFDASQELGEGGFGSVYKGELKDGRVVAVKRLFENNYRRLEQFMNEVKILSLLCHPNLVRLYGCTSRRSRELLLVYEFVPNGTIADHLHGPLSSETVLPWHTRMRIAIETADALHYLHSTEPPIIHRDVKTNNILLDKGFHVKVADFGLSRLVPVDATHVSTAPQGTPGYVDPEYHRCFQLTDRSDVYSFGVVLLELISSKPALDVTRERSEVMLANMAMNKIHSRNLHELVDPRLGHHSDCRINGMITQVAALALQCLQQDREMSPRMTEVLETLKEIERGGRSNEEKEEDEEEKEEGRLLKRIPPYSPNSVTDPWASTSSTMSSFRESGPTVI</sequence>
<evidence type="ECO:0000256" key="5">
    <source>
        <dbReference type="ARBA" id="ARBA00022729"/>
    </source>
</evidence>
<dbReference type="InterPro" id="IPR000719">
    <property type="entry name" value="Prot_kinase_dom"/>
</dbReference>
<dbReference type="InterPro" id="IPR032872">
    <property type="entry name" value="WAK_assoc_C"/>
</dbReference>
<evidence type="ECO:0000256" key="13">
    <source>
        <dbReference type="RuleBase" id="RU000304"/>
    </source>
</evidence>
<keyword evidence="2 13" id="KW-0723">Serine/threonine-protein kinase</keyword>
<evidence type="ECO:0000256" key="9">
    <source>
        <dbReference type="ARBA" id="ARBA00022989"/>
    </source>
</evidence>
<dbReference type="Pfam" id="PF07714">
    <property type="entry name" value="PK_Tyr_Ser-Thr"/>
    <property type="match status" value="1"/>
</dbReference>
<evidence type="ECO:0000256" key="11">
    <source>
        <dbReference type="ARBA" id="ARBA00023180"/>
    </source>
</evidence>
<keyword evidence="18" id="KW-1185">Reference proteome</keyword>
<keyword evidence="11" id="KW-0325">Glycoprotein</keyword>
<keyword evidence="4 15" id="KW-0812">Transmembrane</keyword>
<evidence type="ECO:0000313" key="18">
    <source>
        <dbReference type="Proteomes" id="UP000636800"/>
    </source>
</evidence>
<dbReference type="GO" id="GO:0004674">
    <property type="term" value="F:protein serine/threonine kinase activity"/>
    <property type="evidence" value="ECO:0007669"/>
    <property type="project" value="UniProtKB-KW"/>
</dbReference>
<dbReference type="Gene3D" id="3.30.200.20">
    <property type="entry name" value="Phosphorylase Kinase, domain 1"/>
    <property type="match status" value="1"/>
</dbReference>
<evidence type="ECO:0000256" key="10">
    <source>
        <dbReference type="ARBA" id="ARBA00023136"/>
    </source>
</evidence>
<organism evidence="17 18">
    <name type="scientific">Vanilla planifolia</name>
    <name type="common">Vanilla</name>
    <dbReference type="NCBI Taxonomy" id="51239"/>
    <lineage>
        <taxon>Eukaryota</taxon>
        <taxon>Viridiplantae</taxon>
        <taxon>Streptophyta</taxon>
        <taxon>Embryophyta</taxon>
        <taxon>Tracheophyta</taxon>
        <taxon>Spermatophyta</taxon>
        <taxon>Magnoliopsida</taxon>
        <taxon>Liliopsida</taxon>
        <taxon>Asparagales</taxon>
        <taxon>Orchidaceae</taxon>
        <taxon>Vanilloideae</taxon>
        <taxon>Vanilleae</taxon>
        <taxon>Vanilla</taxon>
    </lineage>
</organism>
<evidence type="ECO:0000256" key="12">
    <source>
        <dbReference type="PROSITE-ProRule" id="PRU10141"/>
    </source>
</evidence>
<dbReference type="InterPro" id="IPR001245">
    <property type="entry name" value="Ser-Thr/Tyr_kinase_cat_dom"/>
</dbReference>
<dbReference type="Pfam" id="PF14380">
    <property type="entry name" value="WAK_assoc"/>
    <property type="match status" value="1"/>
</dbReference>
<feature type="transmembrane region" description="Helical" evidence="15">
    <location>
        <begin position="63"/>
        <end position="87"/>
    </location>
</feature>
<proteinExistence type="inferred from homology"/>
<dbReference type="Gene3D" id="1.10.510.10">
    <property type="entry name" value="Transferase(Phosphotransferase) domain 1"/>
    <property type="match status" value="1"/>
</dbReference>
<keyword evidence="7" id="KW-0418">Kinase</keyword>